<evidence type="ECO:0000313" key="4">
    <source>
        <dbReference type="Proteomes" id="UP000694287"/>
    </source>
</evidence>
<dbReference type="NCBIfam" id="TIGR00278">
    <property type="entry name" value="membrane protein insertion efficiency factor YidD"/>
    <property type="match status" value="1"/>
</dbReference>
<feature type="compositionally biased region" description="Basic and acidic residues" evidence="1">
    <location>
        <begin position="1"/>
        <end position="36"/>
    </location>
</feature>
<keyword evidence="4" id="KW-1185">Reference proteome</keyword>
<accession>A0ABS6UT76</accession>
<keyword evidence="2" id="KW-0472">Membrane</keyword>
<keyword evidence="2" id="KW-1133">Transmembrane helix</keyword>
<dbReference type="Proteomes" id="UP000694287">
    <property type="component" value="Unassembled WGS sequence"/>
</dbReference>
<dbReference type="EMBL" id="JADQDK010000001">
    <property type="protein sequence ID" value="MBW0135392.1"/>
    <property type="molecule type" value="Genomic_DNA"/>
</dbReference>
<evidence type="ECO:0000256" key="2">
    <source>
        <dbReference type="SAM" id="Phobius"/>
    </source>
</evidence>
<gene>
    <name evidence="3" type="primary">yidD</name>
    <name evidence="3" type="ORF">I4I81_14155</name>
</gene>
<feature type="region of interest" description="Disordered" evidence="1">
    <location>
        <begin position="1"/>
        <end position="103"/>
    </location>
</feature>
<dbReference type="InterPro" id="IPR002696">
    <property type="entry name" value="Membr_insert_effic_factor_YidD"/>
</dbReference>
<proteinExistence type="predicted"/>
<protein>
    <submittedName>
        <fullName evidence="3">Membrane protein insertion efficiency factor YidD</fullName>
    </submittedName>
</protein>
<dbReference type="SMART" id="SM01234">
    <property type="entry name" value="Haemolytic"/>
    <property type="match status" value="1"/>
</dbReference>
<organism evidence="3 4">
    <name type="scientific">Pseudonocardia abyssalis</name>
    <dbReference type="NCBI Taxonomy" id="2792008"/>
    <lineage>
        <taxon>Bacteria</taxon>
        <taxon>Bacillati</taxon>
        <taxon>Actinomycetota</taxon>
        <taxon>Actinomycetes</taxon>
        <taxon>Pseudonocardiales</taxon>
        <taxon>Pseudonocardiaceae</taxon>
        <taxon>Pseudonocardia</taxon>
    </lineage>
</organism>
<reference evidence="3 4" key="1">
    <citation type="submission" date="2020-11" db="EMBL/GenBank/DDBJ databases">
        <title>Pseudonocardia abyssalis sp. nov. and Pseudonocardia oceani sp. nov., description and phylogenomic analysis of two novel actinomycetes isolated from the deep Southern Ocean.</title>
        <authorList>
            <person name="Parra J."/>
        </authorList>
    </citation>
    <scope>NUCLEOTIDE SEQUENCE [LARGE SCALE GENOMIC DNA]</scope>
    <source>
        <strain evidence="3 4">KRD-168</strain>
    </source>
</reference>
<feature type="transmembrane region" description="Helical" evidence="2">
    <location>
        <begin position="127"/>
        <end position="150"/>
    </location>
</feature>
<feature type="compositionally biased region" description="Low complexity" evidence="1">
    <location>
        <begin position="39"/>
        <end position="56"/>
    </location>
</feature>
<name>A0ABS6UT76_9PSEU</name>
<comment type="caution">
    <text evidence="3">The sequence shown here is derived from an EMBL/GenBank/DDBJ whole genome shotgun (WGS) entry which is preliminary data.</text>
</comment>
<feature type="compositionally biased region" description="Gly residues" evidence="1">
    <location>
        <begin position="57"/>
        <end position="71"/>
    </location>
</feature>
<evidence type="ECO:0000313" key="3">
    <source>
        <dbReference type="EMBL" id="MBW0135392.1"/>
    </source>
</evidence>
<keyword evidence="2" id="KW-0812">Transmembrane</keyword>
<sequence length="199" mass="20707">MRRGPGEETPAERRRRREEEERHRRQEEARKRREDVGDALDGAADVGEAGSGFEVPVGGGRGSGRTSGGRADGTSSWGCDGWGGGGGSRGSGSSGISGSSGGRSGGSGCDGCDGCDCNLTLLSLTRLSTLLLLAAAVLPDIGGGAVVRLIRFYRRRLTSLTPRCPSTPSCSAYALAVVEERGVRRGLVLAARRVRECGR</sequence>
<dbReference type="Pfam" id="PF01809">
    <property type="entry name" value="YidD"/>
    <property type="match status" value="1"/>
</dbReference>
<evidence type="ECO:0000256" key="1">
    <source>
        <dbReference type="SAM" id="MobiDB-lite"/>
    </source>
</evidence>
<dbReference type="RefSeq" id="WP_218616096.1">
    <property type="nucleotide sequence ID" value="NZ_JADQDK010000001.1"/>
</dbReference>
<feature type="compositionally biased region" description="Gly residues" evidence="1">
    <location>
        <begin position="80"/>
        <end position="103"/>
    </location>
</feature>